<dbReference type="EMBL" id="CAKOAT010234043">
    <property type="protein sequence ID" value="CAH8357562.1"/>
    <property type="molecule type" value="Genomic_DNA"/>
</dbReference>
<evidence type="ECO:0000256" key="1">
    <source>
        <dbReference type="SAM" id="MobiDB-lite"/>
    </source>
</evidence>
<feature type="compositionally biased region" description="Basic and acidic residues" evidence="1">
    <location>
        <begin position="69"/>
        <end position="84"/>
    </location>
</feature>
<comment type="caution">
    <text evidence="2">The sequence shown here is derived from an EMBL/GenBank/DDBJ whole genome shotgun (WGS) entry which is preliminary data.</text>
</comment>
<protein>
    <submittedName>
        <fullName evidence="2">Uncharacterized protein</fullName>
    </submittedName>
</protein>
<sequence length="150" mass="15939">MVKDVLDHMTQGFGTILKGMAGITKEMKLMSVRLEAVEKMVGITKAGTSSQDNTQPKEPGSESVAEVAKPSDAEGGKQRDKEPTVGKVAKPSEAPVAKPSDAKAGKQRDKEPRVEKVAKPREGKVAKPKPCSIGKNSCHCFGHTVARCSI</sequence>
<reference evidence="2 3" key="1">
    <citation type="submission" date="2022-03" db="EMBL/GenBank/DDBJ databases">
        <authorList>
            <person name="Macdonald S."/>
            <person name="Ahmed S."/>
            <person name="Newling K."/>
        </authorList>
    </citation>
    <scope>NUCLEOTIDE SEQUENCE [LARGE SCALE GENOMIC DNA]</scope>
</reference>
<gene>
    <name evidence="2" type="ORF">ERUC_LOCUS23317</name>
</gene>
<accession>A0ABC8KJ89</accession>
<feature type="region of interest" description="Disordered" evidence="1">
    <location>
        <begin position="44"/>
        <end position="129"/>
    </location>
</feature>
<evidence type="ECO:0000313" key="3">
    <source>
        <dbReference type="Proteomes" id="UP001642260"/>
    </source>
</evidence>
<feature type="compositionally biased region" description="Polar residues" evidence="1">
    <location>
        <begin position="46"/>
        <end position="56"/>
    </location>
</feature>
<evidence type="ECO:0000313" key="2">
    <source>
        <dbReference type="EMBL" id="CAH8357562.1"/>
    </source>
</evidence>
<keyword evidence="3" id="KW-1185">Reference proteome</keyword>
<feature type="compositionally biased region" description="Basic and acidic residues" evidence="1">
    <location>
        <begin position="100"/>
        <end position="125"/>
    </location>
</feature>
<dbReference type="AlphaFoldDB" id="A0ABC8KJ89"/>
<name>A0ABC8KJ89_ERUVS</name>
<proteinExistence type="predicted"/>
<organism evidence="2 3">
    <name type="scientific">Eruca vesicaria subsp. sativa</name>
    <name type="common">Garden rocket</name>
    <name type="synonym">Eruca sativa</name>
    <dbReference type="NCBI Taxonomy" id="29727"/>
    <lineage>
        <taxon>Eukaryota</taxon>
        <taxon>Viridiplantae</taxon>
        <taxon>Streptophyta</taxon>
        <taxon>Embryophyta</taxon>
        <taxon>Tracheophyta</taxon>
        <taxon>Spermatophyta</taxon>
        <taxon>Magnoliopsida</taxon>
        <taxon>eudicotyledons</taxon>
        <taxon>Gunneridae</taxon>
        <taxon>Pentapetalae</taxon>
        <taxon>rosids</taxon>
        <taxon>malvids</taxon>
        <taxon>Brassicales</taxon>
        <taxon>Brassicaceae</taxon>
        <taxon>Brassiceae</taxon>
        <taxon>Eruca</taxon>
    </lineage>
</organism>
<dbReference type="Proteomes" id="UP001642260">
    <property type="component" value="Unassembled WGS sequence"/>
</dbReference>